<dbReference type="PANTHER" id="PTHR30520:SF8">
    <property type="entry name" value="NITRITE TRANSPORTER NIRC"/>
    <property type="match status" value="1"/>
</dbReference>
<dbReference type="Gene3D" id="1.20.1080.10">
    <property type="entry name" value="Glycerol uptake facilitator protein"/>
    <property type="match status" value="1"/>
</dbReference>
<dbReference type="PROSITE" id="PS01005">
    <property type="entry name" value="FORMATE_NITRITE_TP_1"/>
    <property type="match status" value="1"/>
</dbReference>
<feature type="transmembrane region" description="Helical" evidence="6">
    <location>
        <begin position="60"/>
        <end position="81"/>
    </location>
</feature>
<dbReference type="PANTHER" id="PTHR30520">
    <property type="entry name" value="FORMATE TRANSPORTER-RELATED"/>
    <property type="match status" value="1"/>
</dbReference>
<protein>
    <submittedName>
        <fullName evidence="7">Formate/nitrite transporter family protein</fullName>
    </submittedName>
</protein>
<comment type="caution">
    <text evidence="7">The sequence shown here is derived from an EMBL/GenBank/DDBJ whole genome shotgun (WGS) entry which is preliminary data.</text>
</comment>
<dbReference type="GO" id="GO:0015499">
    <property type="term" value="F:formate transmembrane transporter activity"/>
    <property type="evidence" value="ECO:0007669"/>
    <property type="project" value="TreeGrafter"/>
</dbReference>
<comment type="similarity">
    <text evidence="5">Belongs to the FNT transporter (TC 1.A.16) family.</text>
</comment>
<gene>
    <name evidence="7" type="ORF">EDX97_06810</name>
</gene>
<comment type="subcellular location">
    <subcellularLocation>
        <location evidence="1">Membrane</location>
        <topology evidence="1">Multi-pass membrane protein</topology>
    </subcellularLocation>
</comment>
<proteinExistence type="inferred from homology"/>
<dbReference type="Proteomes" id="UP000276568">
    <property type="component" value="Unassembled WGS sequence"/>
</dbReference>
<name>A0A3N0I2E2_9FIRM</name>
<dbReference type="RefSeq" id="WP_128520403.1">
    <property type="nucleotide sequence ID" value="NZ_JAQYEM010000060.1"/>
</dbReference>
<dbReference type="EMBL" id="RJQC01000002">
    <property type="protein sequence ID" value="RNM30492.1"/>
    <property type="molecule type" value="Genomic_DNA"/>
</dbReference>
<keyword evidence="2 6" id="KW-0812">Transmembrane</keyword>
<feature type="transmembrane region" description="Helical" evidence="6">
    <location>
        <begin position="25"/>
        <end position="48"/>
    </location>
</feature>
<dbReference type="InterPro" id="IPR000292">
    <property type="entry name" value="For/NO2_transpt"/>
</dbReference>
<keyword evidence="8" id="KW-1185">Reference proteome</keyword>
<evidence type="ECO:0000256" key="3">
    <source>
        <dbReference type="ARBA" id="ARBA00022989"/>
    </source>
</evidence>
<evidence type="ECO:0000256" key="1">
    <source>
        <dbReference type="ARBA" id="ARBA00004141"/>
    </source>
</evidence>
<feature type="transmembrane region" description="Helical" evidence="6">
    <location>
        <begin position="221"/>
        <end position="245"/>
    </location>
</feature>
<feature type="transmembrane region" description="Helical" evidence="6">
    <location>
        <begin position="102"/>
        <end position="129"/>
    </location>
</feature>
<evidence type="ECO:0000256" key="5">
    <source>
        <dbReference type="ARBA" id="ARBA00049660"/>
    </source>
</evidence>
<dbReference type="AlphaFoldDB" id="A0A3N0I2E2"/>
<dbReference type="Pfam" id="PF01226">
    <property type="entry name" value="Form_Nir_trans"/>
    <property type="match status" value="1"/>
</dbReference>
<organism evidence="7 8">
    <name type="scientific">Absicoccus porci</name>
    <dbReference type="NCBI Taxonomy" id="2486576"/>
    <lineage>
        <taxon>Bacteria</taxon>
        <taxon>Bacillati</taxon>
        <taxon>Bacillota</taxon>
        <taxon>Erysipelotrichia</taxon>
        <taxon>Erysipelotrichales</taxon>
        <taxon>Erysipelotrichaceae</taxon>
        <taxon>Absicoccus</taxon>
    </lineage>
</organism>
<keyword evidence="3 6" id="KW-1133">Transmembrane helix</keyword>
<evidence type="ECO:0000256" key="6">
    <source>
        <dbReference type="SAM" id="Phobius"/>
    </source>
</evidence>
<sequence>MFKEEYETLSNVATNKIRFSKKNKVGMFVMSMMAGAYIGFGILLSFTVGGALTGLPARSLVMGACFGSALSLVVIAGAELFTGNNLVMTAGLLKGKVTFRDVLQFWILCWIGNLAGGMILGILFHLAGLNTGATAETFHAAALAKTSTAWLPLFVKGILCNTLVCIATWCGTKCKSESGKLIMIFWCLLIFFTCGFEHSIANMTVFMVALCSHSVTLGGCIYNLCFVTLGNMVGGILFVAVPYYLASKER</sequence>
<keyword evidence="4 6" id="KW-0472">Membrane</keyword>
<accession>A0A3N0I2E2</accession>
<feature type="transmembrane region" description="Helical" evidence="6">
    <location>
        <begin position="181"/>
        <end position="201"/>
    </location>
</feature>
<evidence type="ECO:0000256" key="2">
    <source>
        <dbReference type="ARBA" id="ARBA00022692"/>
    </source>
</evidence>
<reference evidence="7 8" key="1">
    <citation type="submission" date="2018-11" db="EMBL/GenBank/DDBJ databases">
        <title>Clostridium sp. nov., a member of the family Erysipelotrichaceae isolated from pig faeces.</title>
        <authorList>
            <person name="Chang Y.-H."/>
        </authorList>
    </citation>
    <scope>NUCLEOTIDE SEQUENCE [LARGE SCALE GENOMIC DNA]</scope>
    <source>
        <strain evidence="7 8">YH-panp20</strain>
    </source>
</reference>
<evidence type="ECO:0000256" key="4">
    <source>
        <dbReference type="ARBA" id="ARBA00023136"/>
    </source>
</evidence>
<dbReference type="OrthoDB" id="9786493at2"/>
<dbReference type="InterPro" id="IPR024002">
    <property type="entry name" value="For/NO2_transpt_CS"/>
</dbReference>
<feature type="transmembrane region" description="Helical" evidence="6">
    <location>
        <begin position="149"/>
        <end position="169"/>
    </location>
</feature>
<evidence type="ECO:0000313" key="7">
    <source>
        <dbReference type="EMBL" id="RNM30492.1"/>
    </source>
</evidence>
<evidence type="ECO:0000313" key="8">
    <source>
        <dbReference type="Proteomes" id="UP000276568"/>
    </source>
</evidence>
<dbReference type="GO" id="GO:0005886">
    <property type="term" value="C:plasma membrane"/>
    <property type="evidence" value="ECO:0007669"/>
    <property type="project" value="TreeGrafter"/>
</dbReference>
<dbReference type="InterPro" id="IPR023271">
    <property type="entry name" value="Aquaporin-like"/>
</dbReference>